<dbReference type="PANTHER" id="PTHR42776">
    <property type="entry name" value="SERINE PEPTIDASE S9 FAMILY MEMBER"/>
    <property type="match status" value="1"/>
</dbReference>
<dbReference type="InterPro" id="IPR029058">
    <property type="entry name" value="AB_hydrolase_fold"/>
</dbReference>
<keyword evidence="1" id="KW-0378">Hydrolase</keyword>
<dbReference type="AlphaFoldDB" id="A0A563EL52"/>
<gene>
    <name evidence="3" type="ORF">FKR81_32030</name>
</gene>
<dbReference type="EMBL" id="VOBR01000025">
    <property type="protein sequence ID" value="TWP47606.1"/>
    <property type="molecule type" value="Genomic_DNA"/>
</dbReference>
<evidence type="ECO:0000256" key="1">
    <source>
        <dbReference type="ARBA" id="ARBA00022801"/>
    </source>
</evidence>
<dbReference type="Proteomes" id="UP000316639">
    <property type="component" value="Unassembled WGS sequence"/>
</dbReference>
<sequence>MDSVLTAELVVDGLVPKVPRVSPDGRWVAYVTAPVGHAGERPTGDLWVVPGAGGEARKLASGNDLGSPRWAPDSRSVYYLVGAQVHRAGVLGGAPEVLTSWSGGVDECLPLDAGRVVVIAPDGPTEEDRRREAERDDAGVRGERARLSRLRTLDPRTGEIRTPDVLGGRHVVEVAARSDGLLAVVTWPVPDLDPGVLHPELHVVDLAGGTVRDLGSAAVEARRPVWWRGDDGWHVSYLGVVPPGLVGGCAVFDVTEDGVHRDLTTGMTSCPADLATGPLALFADGLDTVLRQLDPATLEFVEVSRIEGQAESLSVSRNGDVVAAVVSTAYEPKNIHIGQPGGLAQVTDTRPELRGVRWGVQERLAHQADDGLALDGLLVLPPGRTREDGPFPLVTLVHGGPYDRHADRLMLDWYPSAQWLAAAGLAVFLPNARGGKGHGHDFAACVAGAVGLDEWTDVLAGLDLLVAQGVADPERLGIGGWSHGGFVAAWAVGQTDRFQAAVMGAGVSDWGMLAATGESGPFEAALGGSAGWEGIGPHPHDRLSPISFAANVRTPVLMLHGADDTNVPLSQSEAFHRALRRFGAMHEFVVYPREGHSIRERNHQLDVLRRTRDWFCRWL</sequence>
<feature type="domain" description="Peptidase S9 prolyl oligopeptidase catalytic" evidence="2">
    <location>
        <begin position="417"/>
        <end position="619"/>
    </location>
</feature>
<dbReference type="SUPFAM" id="SSF53474">
    <property type="entry name" value="alpha/beta-Hydrolases"/>
    <property type="match status" value="1"/>
</dbReference>
<evidence type="ECO:0000313" key="3">
    <source>
        <dbReference type="EMBL" id="TWP47606.1"/>
    </source>
</evidence>
<dbReference type="InterPro" id="IPR001375">
    <property type="entry name" value="Peptidase_S9_cat"/>
</dbReference>
<evidence type="ECO:0000313" key="4">
    <source>
        <dbReference type="Proteomes" id="UP000316639"/>
    </source>
</evidence>
<accession>A0A563EL52</accession>
<dbReference type="OrthoDB" id="3325701at2"/>
<dbReference type="InterPro" id="IPR011042">
    <property type="entry name" value="6-blade_b-propeller_TolB-like"/>
</dbReference>
<keyword evidence="4" id="KW-1185">Reference proteome</keyword>
<dbReference type="GO" id="GO:0006508">
    <property type="term" value="P:proteolysis"/>
    <property type="evidence" value="ECO:0007669"/>
    <property type="project" value="InterPro"/>
</dbReference>
<dbReference type="SUPFAM" id="SSF69304">
    <property type="entry name" value="Tricorn protease N-terminal domain"/>
    <property type="match status" value="1"/>
</dbReference>
<dbReference type="PANTHER" id="PTHR42776:SF27">
    <property type="entry name" value="DIPEPTIDYL PEPTIDASE FAMILY MEMBER 6"/>
    <property type="match status" value="1"/>
</dbReference>
<comment type="caution">
    <text evidence="3">The sequence shown here is derived from an EMBL/GenBank/DDBJ whole genome shotgun (WGS) entry which is preliminary data.</text>
</comment>
<protein>
    <submittedName>
        <fullName evidence="3">S9 family peptidase</fullName>
    </submittedName>
</protein>
<reference evidence="3 4" key="1">
    <citation type="submission" date="2019-07" db="EMBL/GenBank/DDBJ databases">
        <title>Lentzea xizangensis sp. nov., isolated from Qinghai-Tibetan Plateau Soils.</title>
        <authorList>
            <person name="Huang J."/>
        </authorList>
    </citation>
    <scope>NUCLEOTIDE SEQUENCE [LARGE SCALE GENOMIC DNA]</scope>
    <source>
        <strain evidence="3 4">FXJ1.1311</strain>
    </source>
</reference>
<organism evidence="3 4">
    <name type="scientific">Lentzea tibetensis</name>
    <dbReference type="NCBI Taxonomy" id="2591470"/>
    <lineage>
        <taxon>Bacteria</taxon>
        <taxon>Bacillati</taxon>
        <taxon>Actinomycetota</taxon>
        <taxon>Actinomycetes</taxon>
        <taxon>Pseudonocardiales</taxon>
        <taxon>Pseudonocardiaceae</taxon>
        <taxon>Lentzea</taxon>
    </lineage>
</organism>
<dbReference type="Gene3D" id="3.40.50.1820">
    <property type="entry name" value="alpha/beta hydrolase"/>
    <property type="match status" value="1"/>
</dbReference>
<evidence type="ECO:0000259" key="2">
    <source>
        <dbReference type="Pfam" id="PF00326"/>
    </source>
</evidence>
<dbReference type="Gene3D" id="2.120.10.30">
    <property type="entry name" value="TolB, C-terminal domain"/>
    <property type="match status" value="1"/>
</dbReference>
<dbReference type="Pfam" id="PF00326">
    <property type="entry name" value="Peptidase_S9"/>
    <property type="match status" value="1"/>
</dbReference>
<proteinExistence type="predicted"/>
<dbReference type="GO" id="GO:0004252">
    <property type="term" value="F:serine-type endopeptidase activity"/>
    <property type="evidence" value="ECO:0007669"/>
    <property type="project" value="TreeGrafter"/>
</dbReference>
<name>A0A563EL52_9PSEU</name>